<dbReference type="SUPFAM" id="SSF55347">
    <property type="entry name" value="Glyceraldehyde-3-phosphate dehydrogenase-like, C-terminal domain"/>
    <property type="match status" value="1"/>
</dbReference>
<evidence type="ECO:0000313" key="5">
    <source>
        <dbReference type="Proteomes" id="UP000327143"/>
    </source>
</evidence>
<evidence type="ECO:0000259" key="3">
    <source>
        <dbReference type="Pfam" id="PF22725"/>
    </source>
</evidence>
<dbReference type="PANTHER" id="PTHR43818:SF11">
    <property type="entry name" value="BCDNA.GH03377"/>
    <property type="match status" value="1"/>
</dbReference>
<feature type="domain" description="Gfo/Idh/MocA-like oxidoreductase N-terminal" evidence="2">
    <location>
        <begin position="17"/>
        <end position="145"/>
    </location>
</feature>
<dbReference type="InterPro" id="IPR055170">
    <property type="entry name" value="GFO_IDH_MocA-like_dom"/>
</dbReference>
<dbReference type="InterPro" id="IPR050463">
    <property type="entry name" value="Gfo/Idh/MocA_oxidrdct_glycsds"/>
</dbReference>
<organism evidence="4 5">
    <name type="scientific">Streptomyces viridosporus T7A</name>
    <dbReference type="NCBI Taxonomy" id="665577"/>
    <lineage>
        <taxon>Bacteria</taxon>
        <taxon>Bacillati</taxon>
        <taxon>Actinomycetota</taxon>
        <taxon>Actinomycetes</taxon>
        <taxon>Kitasatosporales</taxon>
        <taxon>Streptomycetaceae</taxon>
        <taxon>Streptomyces</taxon>
    </lineage>
</organism>
<dbReference type="EMBL" id="CP023700">
    <property type="protein sequence ID" value="QEU88708.1"/>
    <property type="molecule type" value="Genomic_DNA"/>
</dbReference>
<dbReference type="InterPro" id="IPR036291">
    <property type="entry name" value="NAD(P)-bd_dom_sf"/>
</dbReference>
<reference evidence="4 5" key="1">
    <citation type="submission" date="2017-09" db="EMBL/GenBank/DDBJ databases">
        <authorList>
            <person name="Lee N."/>
            <person name="Cho B.-K."/>
        </authorList>
    </citation>
    <scope>NUCLEOTIDE SEQUENCE [LARGE SCALE GENOMIC DNA]</scope>
    <source>
        <strain evidence="4 5">ATCC 39115</strain>
    </source>
</reference>
<feature type="domain" description="GFO/IDH/MocA-like oxidoreductase" evidence="3">
    <location>
        <begin position="156"/>
        <end position="300"/>
    </location>
</feature>
<dbReference type="PANTHER" id="PTHR43818">
    <property type="entry name" value="BCDNA.GH03377"/>
    <property type="match status" value="1"/>
</dbReference>
<dbReference type="SUPFAM" id="SSF51735">
    <property type="entry name" value="NAD(P)-binding Rossmann-fold domains"/>
    <property type="match status" value="1"/>
</dbReference>
<keyword evidence="5" id="KW-1185">Reference proteome</keyword>
<dbReference type="Pfam" id="PF01408">
    <property type="entry name" value="GFO_IDH_MocA"/>
    <property type="match status" value="1"/>
</dbReference>
<dbReference type="InterPro" id="IPR000683">
    <property type="entry name" value="Gfo/Idh/MocA-like_OxRdtase_N"/>
</dbReference>
<gene>
    <name evidence="4" type="ORF">CP969_31460</name>
</gene>
<dbReference type="Gene3D" id="3.40.50.720">
    <property type="entry name" value="NAD(P)-binding Rossmann-like Domain"/>
    <property type="match status" value="1"/>
</dbReference>
<proteinExistence type="predicted"/>
<evidence type="ECO:0000256" key="1">
    <source>
        <dbReference type="ARBA" id="ARBA00023002"/>
    </source>
</evidence>
<protein>
    <submittedName>
        <fullName evidence="4">Gfo/Idh/MocA family oxidoreductase</fullName>
    </submittedName>
</protein>
<dbReference type="Gene3D" id="3.30.360.10">
    <property type="entry name" value="Dihydrodipicolinate Reductase, domain 2"/>
    <property type="match status" value="1"/>
</dbReference>
<keyword evidence="1" id="KW-0560">Oxidoreductase</keyword>
<dbReference type="Proteomes" id="UP000327143">
    <property type="component" value="Chromosome"/>
</dbReference>
<dbReference type="Pfam" id="PF22725">
    <property type="entry name" value="GFO_IDH_MocA_C3"/>
    <property type="match status" value="1"/>
</dbReference>
<sequence length="402" mass="43114">MAQPQASEGADTGKPPLRVGMVGYAFMGAAHSQGWRTAGRVFDLPLSPELTVVCGRDADAVRAAADRHGWADAETDWRALVERDDVDLVDICTPGDSHAEIALAALAAGKHVLCEKPLANTVAEAEAMVRAADEARERGKVAMVGFNYRRVPATALARRMVAEGRLGALRHVRVTYLQDWLVDPAFPLTWRLRRDQAGSGSLGDLGAHIVDLAQYLAGERLAGVSALTETFVRERPLPTAPSSGLAAVSAAGTGQVTVDDAALFTGRFASGALASFEATRYATGRKNALRIELNGERGSLAFDLERLNELSYHDGTEPGAHAGFRRILVTEPEHPYLDAWWPPGHGLGYEHTFVHQARDLVHAVAEGRTPEPSFADGLQVQRVLAAVEESAEKNSVYTTIAA</sequence>
<name>A0ABX6APE0_STRVD</name>
<evidence type="ECO:0000259" key="2">
    <source>
        <dbReference type="Pfam" id="PF01408"/>
    </source>
</evidence>
<accession>A0ABX6APE0</accession>
<evidence type="ECO:0000313" key="4">
    <source>
        <dbReference type="EMBL" id="QEU88708.1"/>
    </source>
</evidence>
<dbReference type="RefSeq" id="WP_026084722.1">
    <property type="nucleotide sequence ID" value="NZ_CP023700.1"/>
</dbReference>